<keyword evidence="3" id="KW-1185">Reference proteome</keyword>
<proteinExistence type="predicted"/>
<name>A0A164J4T3_9CRUS</name>
<feature type="region of interest" description="Disordered" evidence="1">
    <location>
        <begin position="1"/>
        <end position="42"/>
    </location>
</feature>
<evidence type="ECO:0000313" key="3">
    <source>
        <dbReference type="Proteomes" id="UP000076858"/>
    </source>
</evidence>
<dbReference type="AlphaFoldDB" id="A0A164J4T3"/>
<feature type="compositionally biased region" description="Polar residues" evidence="1">
    <location>
        <begin position="27"/>
        <end position="42"/>
    </location>
</feature>
<reference evidence="2 3" key="1">
    <citation type="submission" date="2016-03" db="EMBL/GenBank/DDBJ databases">
        <title>EvidentialGene: Evidence-directed Construction of Genes on Genomes.</title>
        <authorList>
            <person name="Gilbert D.G."/>
            <person name="Choi J.-H."/>
            <person name="Mockaitis K."/>
            <person name="Colbourne J."/>
            <person name="Pfrender M."/>
        </authorList>
    </citation>
    <scope>NUCLEOTIDE SEQUENCE [LARGE SCALE GENOMIC DNA]</scope>
    <source>
        <strain evidence="2 3">Xinb3</strain>
        <tissue evidence="2">Complete organism</tissue>
    </source>
</reference>
<gene>
    <name evidence="2" type="ORF">APZ42_001171</name>
</gene>
<organism evidence="2 3">
    <name type="scientific">Daphnia magna</name>
    <dbReference type="NCBI Taxonomy" id="35525"/>
    <lineage>
        <taxon>Eukaryota</taxon>
        <taxon>Metazoa</taxon>
        <taxon>Ecdysozoa</taxon>
        <taxon>Arthropoda</taxon>
        <taxon>Crustacea</taxon>
        <taxon>Branchiopoda</taxon>
        <taxon>Diplostraca</taxon>
        <taxon>Cladocera</taxon>
        <taxon>Anomopoda</taxon>
        <taxon>Daphniidae</taxon>
        <taxon>Daphnia</taxon>
    </lineage>
</organism>
<evidence type="ECO:0000256" key="1">
    <source>
        <dbReference type="SAM" id="MobiDB-lite"/>
    </source>
</evidence>
<dbReference type="EMBL" id="LRGB01005657">
    <property type="protein sequence ID" value="KZS01972.1"/>
    <property type="molecule type" value="Genomic_DNA"/>
</dbReference>
<dbReference type="Proteomes" id="UP000076858">
    <property type="component" value="Unassembled WGS sequence"/>
</dbReference>
<comment type="caution">
    <text evidence="2">The sequence shown here is derived from an EMBL/GenBank/DDBJ whole genome shotgun (WGS) entry which is preliminary data.</text>
</comment>
<protein>
    <submittedName>
        <fullName evidence="2">Uncharacterized protein</fullName>
    </submittedName>
</protein>
<evidence type="ECO:0000313" key="2">
    <source>
        <dbReference type="EMBL" id="KZS01972.1"/>
    </source>
</evidence>
<accession>A0A164J4T3</accession>
<sequence>MGDYFWRRSAGNPGFREPGPSPRRSMTKLNNRPQLATSEHRD</sequence>